<name>A0AAE2E964_ENTCL</name>
<dbReference type="AlphaFoldDB" id="A0AAE2E964"/>
<organism evidence="1 2">
    <name type="scientific">Enterobacter cloacae subsp. cloacae</name>
    <dbReference type="NCBI Taxonomy" id="336306"/>
    <lineage>
        <taxon>Bacteria</taxon>
        <taxon>Pseudomonadati</taxon>
        <taxon>Pseudomonadota</taxon>
        <taxon>Gammaproteobacteria</taxon>
        <taxon>Enterobacterales</taxon>
        <taxon>Enterobacteriaceae</taxon>
        <taxon>Enterobacter</taxon>
        <taxon>Enterobacter cloacae complex</taxon>
    </lineage>
</organism>
<gene>
    <name evidence="1" type="ORF">SS44_25605</name>
</gene>
<evidence type="ECO:0000313" key="1">
    <source>
        <dbReference type="EMBL" id="KJM27681.1"/>
    </source>
</evidence>
<comment type="caution">
    <text evidence="1">The sequence shown here is derived from an EMBL/GenBank/DDBJ whole genome shotgun (WGS) entry which is preliminary data.</text>
</comment>
<dbReference type="RefSeq" id="WP_008324002.1">
    <property type="nucleotide sequence ID" value="NZ_JZYG01000086.1"/>
</dbReference>
<accession>A0AAE2E964</accession>
<protein>
    <submittedName>
        <fullName evidence="1">Uncharacterized protein</fullName>
    </submittedName>
</protein>
<dbReference type="EMBL" id="JZYG01000086">
    <property type="protein sequence ID" value="KJM27681.1"/>
    <property type="molecule type" value="Genomic_DNA"/>
</dbReference>
<dbReference type="Proteomes" id="UP000033344">
    <property type="component" value="Unassembled WGS sequence"/>
</dbReference>
<evidence type="ECO:0000313" key="2">
    <source>
        <dbReference type="Proteomes" id="UP000033344"/>
    </source>
</evidence>
<proteinExistence type="predicted"/>
<reference evidence="1 2" key="1">
    <citation type="submission" date="2015-03" db="EMBL/GenBank/DDBJ databases">
        <authorList>
            <person name="McCorrison J."/>
            <person name="Sanka R."/>
            <person name="Adams M."/>
            <person name="Brinkac L."/>
            <person name="Nierman W."/>
            <person name="Sutton G."/>
            <person name="Nelson K."/>
            <person name="Kiedrowski L."/>
            <person name="Guerrero D."/>
            <person name="Bonomo R."/>
        </authorList>
    </citation>
    <scope>NUCLEOTIDE SEQUENCE [LARGE SCALE GENOMIC DNA]</scope>
    <source>
        <strain evidence="1 2">42324</strain>
    </source>
</reference>
<sequence>MAITIQCYTESDNAAFFGDDSDHQQQLPAPTYDEPKARTGKPPVVIDNRAVRAWLIETGCLSYSQLVEAYPWADDVFTGLSRATSGAVGAGLPVSKAYLFSALYSTNDIFSRNTAKSYTAITGRSPSPRYLRHVNSVLQATAVSLAKVLKDREDYTWLDYNDQCLS</sequence>